<feature type="region of interest" description="Disordered" evidence="1">
    <location>
        <begin position="147"/>
        <end position="168"/>
    </location>
</feature>
<proteinExistence type="predicted"/>
<accession>A0A9P0H043</accession>
<evidence type="ECO:0000313" key="2">
    <source>
        <dbReference type="EMBL" id="CAH1389881.1"/>
    </source>
</evidence>
<feature type="compositionally biased region" description="Polar residues" evidence="1">
    <location>
        <begin position="147"/>
        <end position="160"/>
    </location>
</feature>
<protein>
    <submittedName>
        <fullName evidence="2">Uncharacterized protein</fullName>
    </submittedName>
</protein>
<dbReference type="AlphaFoldDB" id="A0A9P0H043"/>
<dbReference type="OrthoDB" id="20507at2759"/>
<organism evidence="2 3">
    <name type="scientific">Nezara viridula</name>
    <name type="common">Southern green stink bug</name>
    <name type="synonym">Cimex viridulus</name>
    <dbReference type="NCBI Taxonomy" id="85310"/>
    <lineage>
        <taxon>Eukaryota</taxon>
        <taxon>Metazoa</taxon>
        <taxon>Ecdysozoa</taxon>
        <taxon>Arthropoda</taxon>
        <taxon>Hexapoda</taxon>
        <taxon>Insecta</taxon>
        <taxon>Pterygota</taxon>
        <taxon>Neoptera</taxon>
        <taxon>Paraneoptera</taxon>
        <taxon>Hemiptera</taxon>
        <taxon>Heteroptera</taxon>
        <taxon>Panheteroptera</taxon>
        <taxon>Pentatomomorpha</taxon>
        <taxon>Pentatomoidea</taxon>
        <taxon>Pentatomidae</taxon>
        <taxon>Pentatominae</taxon>
        <taxon>Nezara</taxon>
    </lineage>
</organism>
<name>A0A9P0H043_NEZVI</name>
<evidence type="ECO:0000313" key="3">
    <source>
        <dbReference type="Proteomes" id="UP001152798"/>
    </source>
</evidence>
<sequence>MEGRIPPKIQSYGIKYCPHYELQPDCDPNITQRKLGFGPEVDGNVQAVRGEDIVNFSDRAIILGESLPDHRKEVKTDLNGETQTEEDKNSDELSFRPFIGYHAKLVRYEIYLDFIKIEANNTLKNTHPKKLPQRIRKEKNDKNDEINIQNMNDNQNSSGADTAAPELMYGPSLPTKPIFI</sequence>
<dbReference type="Proteomes" id="UP001152798">
    <property type="component" value="Chromosome 1"/>
</dbReference>
<keyword evidence="3" id="KW-1185">Reference proteome</keyword>
<dbReference type="EMBL" id="OV725077">
    <property type="protein sequence ID" value="CAH1389881.1"/>
    <property type="molecule type" value="Genomic_DNA"/>
</dbReference>
<gene>
    <name evidence="2" type="ORF">NEZAVI_LOCUS1176</name>
</gene>
<reference evidence="2" key="1">
    <citation type="submission" date="2022-01" db="EMBL/GenBank/DDBJ databases">
        <authorList>
            <person name="King R."/>
        </authorList>
    </citation>
    <scope>NUCLEOTIDE SEQUENCE</scope>
</reference>
<evidence type="ECO:0000256" key="1">
    <source>
        <dbReference type="SAM" id="MobiDB-lite"/>
    </source>
</evidence>